<evidence type="ECO:0000313" key="1">
    <source>
        <dbReference type="EMBL" id="KAJ7517255.1"/>
    </source>
</evidence>
<evidence type="ECO:0000313" key="2">
    <source>
        <dbReference type="Proteomes" id="UP001162992"/>
    </source>
</evidence>
<protein>
    <submittedName>
        <fullName evidence="1">Uncharacterized protein</fullName>
    </submittedName>
</protein>
<name>A0ACC2AI54_DIPCM</name>
<dbReference type="EMBL" id="CM055112">
    <property type="protein sequence ID" value="KAJ7517255.1"/>
    <property type="molecule type" value="Genomic_DNA"/>
</dbReference>
<proteinExistence type="predicted"/>
<dbReference type="Proteomes" id="UP001162992">
    <property type="component" value="Chromosome 21"/>
</dbReference>
<reference evidence="2" key="1">
    <citation type="journal article" date="2024" name="Proc. Natl. Acad. Sci. U.S.A.">
        <title>Extraordinary preservation of gene collinearity over three hundred million years revealed in homosporous lycophytes.</title>
        <authorList>
            <person name="Li C."/>
            <person name="Wickell D."/>
            <person name="Kuo L.Y."/>
            <person name="Chen X."/>
            <person name="Nie B."/>
            <person name="Liao X."/>
            <person name="Peng D."/>
            <person name="Ji J."/>
            <person name="Jenkins J."/>
            <person name="Williams M."/>
            <person name="Shu S."/>
            <person name="Plott C."/>
            <person name="Barry K."/>
            <person name="Rajasekar S."/>
            <person name="Grimwood J."/>
            <person name="Han X."/>
            <person name="Sun S."/>
            <person name="Hou Z."/>
            <person name="He W."/>
            <person name="Dai G."/>
            <person name="Sun C."/>
            <person name="Schmutz J."/>
            <person name="Leebens-Mack J.H."/>
            <person name="Li F.W."/>
            <person name="Wang L."/>
        </authorList>
    </citation>
    <scope>NUCLEOTIDE SEQUENCE [LARGE SCALE GENOMIC DNA]</scope>
    <source>
        <strain evidence="2">cv. PW_Plant_1</strain>
    </source>
</reference>
<keyword evidence="2" id="KW-1185">Reference proteome</keyword>
<comment type="caution">
    <text evidence="1">The sequence shown here is derived from an EMBL/GenBank/DDBJ whole genome shotgun (WGS) entry which is preliminary data.</text>
</comment>
<sequence length="131" mass="14463">MAASSSIFSRLVFHLRRSSCAHLSCSSSAFRHLTSPFSTSPATSQTSLPVSFLGFAKTNIFFRGLPEVRVSECAALPPCLCGRGDKKTKKGKRFKGSFGKRRPDRGNQIRRLKTKWELPTDAPLPLPHQVS</sequence>
<gene>
    <name evidence="1" type="ORF">O6H91_21G016000</name>
</gene>
<accession>A0ACC2AI54</accession>
<organism evidence="1 2">
    <name type="scientific">Diphasiastrum complanatum</name>
    <name type="common">Issler's clubmoss</name>
    <name type="synonym">Lycopodium complanatum</name>
    <dbReference type="NCBI Taxonomy" id="34168"/>
    <lineage>
        <taxon>Eukaryota</taxon>
        <taxon>Viridiplantae</taxon>
        <taxon>Streptophyta</taxon>
        <taxon>Embryophyta</taxon>
        <taxon>Tracheophyta</taxon>
        <taxon>Lycopodiopsida</taxon>
        <taxon>Lycopodiales</taxon>
        <taxon>Lycopodiaceae</taxon>
        <taxon>Lycopodioideae</taxon>
        <taxon>Diphasiastrum</taxon>
    </lineage>
</organism>